<accession>A0A9E8HM52</accession>
<comment type="similarity">
    <text evidence="2">Belongs to the universal stress protein A family.</text>
</comment>
<dbReference type="Gene3D" id="3.40.50.12370">
    <property type="match status" value="1"/>
</dbReference>
<dbReference type="PANTHER" id="PTHR47892:SF1">
    <property type="entry name" value="UNIVERSAL STRESS PROTEIN E"/>
    <property type="match status" value="1"/>
</dbReference>
<dbReference type="InterPro" id="IPR006016">
    <property type="entry name" value="UspA"/>
</dbReference>
<reference evidence="6" key="1">
    <citation type="submission" date="2022-07" db="EMBL/GenBank/DDBJ databases">
        <title>Alkalimarinus sp. nov., isolated from gut of a Alitta virens.</title>
        <authorList>
            <person name="Yang A.I."/>
            <person name="Shin N.-R."/>
        </authorList>
    </citation>
    <scope>NUCLEOTIDE SEQUENCE</scope>
    <source>
        <strain evidence="6">FA028</strain>
    </source>
</reference>
<dbReference type="PANTHER" id="PTHR47892">
    <property type="entry name" value="UNIVERSAL STRESS PROTEIN E"/>
    <property type="match status" value="1"/>
</dbReference>
<gene>
    <name evidence="6" type="ORF">NNL22_08735</name>
</gene>
<evidence type="ECO:0000256" key="1">
    <source>
        <dbReference type="ARBA" id="ARBA00004496"/>
    </source>
</evidence>
<evidence type="ECO:0000259" key="5">
    <source>
        <dbReference type="Pfam" id="PF00582"/>
    </source>
</evidence>
<feature type="domain" description="UspA" evidence="5">
    <location>
        <begin position="173"/>
        <end position="300"/>
    </location>
</feature>
<dbReference type="SUPFAM" id="SSF52402">
    <property type="entry name" value="Adenine nucleotide alpha hydrolases-like"/>
    <property type="match status" value="2"/>
</dbReference>
<dbReference type="Pfam" id="PF00582">
    <property type="entry name" value="Usp"/>
    <property type="match status" value="2"/>
</dbReference>
<comment type="subcellular location">
    <subcellularLocation>
        <location evidence="1">Cytoplasm</location>
    </subcellularLocation>
</comment>
<proteinExistence type="inferred from homology"/>
<dbReference type="EMBL" id="CP101527">
    <property type="protein sequence ID" value="UZW76652.1"/>
    <property type="molecule type" value="Genomic_DNA"/>
</dbReference>
<dbReference type="Proteomes" id="UP001164472">
    <property type="component" value="Chromosome"/>
</dbReference>
<name>A0A9E8HM52_9ALTE</name>
<sequence>MNVAKILVVIDPKKESDLILTRAARLARSCEASLELYVAAYSTALEGSYWFDKEGLEKAHRGYLQGKRAWLNGVIGALQSEGVAVEGFVEWSKPLHRAVLERAEHMHADLIMIQAEHHSVMARALFTNSDWHLIRESQIPLWFVHEREWGDHLSVAAAVDPLHAHSKAEGLDDQLLQTAHGLACQLPGELHVIHAYEPIPAGVIAEFDAIVANYEFYREEVRNRHREGLDALLKKSVEPSTIVHFEEGTPERVLPQIVNEENIDMIVMGAMSRNGLDKLFIGNTAERVLDHLRCDILILKSQDPN</sequence>
<protein>
    <submittedName>
        <fullName evidence="6">Universal stress protein</fullName>
    </submittedName>
</protein>
<keyword evidence="3" id="KW-0963">Cytoplasm</keyword>
<dbReference type="RefSeq" id="WP_251812408.1">
    <property type="nucleotide sequence ID" value="NZ_CP101527.1"/>
</dbReference>
<feature type="domain" description="UspA" evidence="5">
    <location>
        <begin position="5"/>
        <end position="145"/>
    </location>
</feature>
<comment type="function">
    <text evidence="4">Required for resistance to DNA-damaging agents.</text>
</comment>
<evidence type="ECO:0000256" key="3">
    <source>
        <dbReference type="ARBA" id="ARBA00022490"/>
    </source>
</evidence>
<evidence type="ECO:0000313" key="6">
    <source>
        <dbReference type="EMBL" id="UZW76652.1"/>
    </source>
</evidence>
<dbReference type="AlphaFoldDB" id="A0A9E8HM52"/>
<evidence type="ECO:0000313" key="7">
    <source>
        <dbReference type="Proteomes" id="UP001164472"/>
    </source>
</evidence>
<evidence type="ECO:0000256" key="4">
    <source>
        <dbReference type="ARBA" id="ARBA00037131"/>
    </source>
</evidence>
<evidence type="ECO:0000256" key="2">
    <source>
        <dbReference type="ARBA" id="ARBA00008791"/>
    </source>
</evidence>
<dbReference type="KEGG" id="asem:NNL22_08735"/>
<organism evidence="6 7">
    <name type="scientific">Alkalimarinus sediminis</name>
    <dbReference type="NCBI Taxonomy" id="1632866"/>
    <lineage>
        <taxon>Bacteria</taxon>
        <taxon>Pseudomonadati</taxon>
        <taxon>Pseudomonadota</taxon>
        <taxon>Gammaproteobacteria</taxon>
        <taxon>Alteromonadales</taxon>
        <taxon>Alteromonadaceae</taxon>
        <taxon>Alkalimarinus</taxon>
    </lineage>
</organism>
<dbReference type="GO" id="GO:0005737">
    <property type="term" value="C:cytoplasm"/>
    <property type="evidence" value="ECO:0007669"/>
    <property type="project" value="UniProtKB-SubCell"/>
</dbReference>
<keyword evidence="7" id="KW-1185">Reference proteome</keyword>